<keyword evidence="3" id="KW-1185">Reference proteome</keyword>
<keyword evidence="1" id="KW-0732">Signal</keyword>
<reference evidence="2 3" key="1">
    <citation type="submission" date="2019-02" db="EMBL/GenBank/DDBJ databases">
        <title>Genomic Encyclopedia of Type Strains, Phase IV (KMG-IV): sequencing the most valuable type-strain genomes for metagenomic binning, comparative biology and taxonomic classification.</title>
        <authorList>
            <person name="Goeker M."/>
        </authorList>
    </citation>
    <scope>NUCLEOTIDE SEQUENCE [LARGE SCALE GENOMIC DNA]</scope>
    <source>
        <strain evidence="2 3">DSM 19570</strain>
    </source>
</reference>
<evidence type="ECO:0000313" key="2">
    <source>
        <dbReference type="EMBL" id="RZU02941.1"/>
    </source>
</evidence>
<organism evidence="2 3">
    <name type="scientific">Rivibacter subsaxonicus</name>
    <dbReference type="NCBI Taxonomy" id="457575"/>
    <lineage>
        <taxon>Bacteria</taxon>
        <taxon>Pseudomonadati</taxon>
        <taxon>Pseudomonadota</taxon>
        <taxon>Betaproteobacteria</taxon>
        <taxon>Burkholderiales</taxon>
        <taxon>Rivibacter</taxon>
    </lineage>
</organism>
<comment type="caution">
    <text evidence="2">The sequence shown here is derived from an EMBL/GenBank/DDBJ whole genome shotgun (WGS) entry which is preliminary data.</text>
</comment>
<name>A0A4Q7W155_9BURK</name>
<feature type="signal peptide" evidence="1">
    <location>
        <begin position="1"/>
        <end position="21"/>
    </location>
</feature>
<gene>
    <name evidence="2" type="ORF">EV670_0972</name>
</gene>
<dbReference type="Proteomes" id="UP000293671">
    <property type="component" value="Unassembled WGS sequence"/>
</dbReference>
<evidence type="ECO:0000256" key="1">
    <source>
        <dbReference type="SAM" id="SignalP"/>
    </source>
</evidence>
<evidence type="ECO:0000313" key="3">
    <source>
        <dbReference type="Proteomes" id="UP000293671"/>
    </source>
</evidence>
<feature type="chain" id="PRO_5020733173" evidence="1">
    <location>
        <begin position="22"/>
        <end position="76"/>
    </location>
</feature>
<dbReference type="EMBL" id="SHKP01000004">
    <property type="protein sequence ID" value="RZU02941.1"/>
    <property type="molecule type" value="Genomic_DNA"/>
</dbReference>
<dbReference type="AlphaFoldDB" id="A0A4Q7W155"/>
<accession>A0A4Q7W155</accession>
<dbReference type="RefSeq" id="WP_130430654.1">
    <property type="nucleotide sequence ID" value="NZ_SHKP01000004.1"/>
</dbReference>
<sequence length="76" mass="7986">MITQTLAALTSLSTRIAVAVAAVSLSALQLAGLADIASPDTRTVMLERVVIEGHRDLQQPVNVAQNLTDRCATPNC</sequence>
<proteinExistence type="predicted"/>
<protein>
    <submittedName>
        <fullName evidence="2">Uncharacterized protein</fullName>
    </submittedName>
</protein>